<proteinExistence type="predicted"/>
<protein>
    <recommendedName>
        <fullName evidence="4">C2 domain-containing protein</fullName>
    </recommendedName>
</protein>
<feature type="region of interest" description="Disordered" evidence="1">
    <location>
        <begin position="156"/>
        <end position="196"/>
    </location>
</feature>
<gene>
    <name evidence="2" type="ORF">PCOR1329_LOCUS1872</name>
</gene>
<comment type="caution">
    <text evidence="2">The sequence shown here is derived from an EMBL/GenBank/DDBJ whole genome shotgun (WGS) entry which is preliminary data.</text>
</comment>
<name>A0ABN9PE64_9DINO</name>
<reference evidence="2" key="1">
    <citation type="submission" date="2023-10" db="EMBL/GenBank/DDBJ databases">
        <authorList>
            <person name="Chen Y."/>
            <person name="Shah S."/>
            <person name="Dougan E. K."/>
            <person name="Thang M."/>
            <person name="Chan C."/>
        </authorList>
    </citation>
    <scope>NUCLEOTIDE SEQUENCE [LARGE SCALE GENOMIC DNA]</scope>
</reference>
<accession>A0ABN9PE64</accession>
<keyword evidence="3" id="KW-1185">Reference proteome</keyword>
<evidence type="ECO:0000313" key="3">
    <source>
        <dbReference type="Proteomes" id="UP001189429"/>
    </source>
</evidence>
<organism evidence="2 3">
    <name type="scientific">Prorocentrum cordatum</name>
    <dbReference type="NCBI Taxonomy" id="2364126"/>
    <lineage>
        <taxon>Eukaryota</taxon>
        <taxon>Sar</taxon>
        <taxon>Alveolata</taxon>
        <taxon>Dinophyceae</taxon>
        <taxon>Prorocentrales</taxon>
        <taxon>Prorocentraceae</taxon>
        <taxon>Prorocentrum</taxon>
    </lineage>
</organism>
<sequence length="196" mass="19962">MTAQSLTITIAGARLHDARGVPLAAGGLVCTCEIPGEPRSRFSTAGASPGAEPAWNYSSEISGVEAGDALEFQVLDQDGSPLAGGKLQGSDFYPQGFRGALPVAGRGASGSLAVLVSPVGCPATLPAPAACAETPCASPWSPEGTQDLQGFERTAAADPAHPYWNSAPSPPLRLFSGDPRFDAQDAEQACGQPLQE</sequence>
<evidence type="ECO:0008006" key="4">
    <source>
        <dbReference type="Google" id="ProtNLM"/>
    </source>
</evidence>
<evidence type="ECO:0000256" key="1">
    <source>
        <dbReference type="SAM" id="MobiDB-lite"/>
    </source>
</evidence>
<dbReference type="Proteomes" id="UP001189429">
    <property type="component" value="Unassembled WGS sequence"/>
</dbReference>
<dbReference type="EMBL" id="CAUYUJ010000455">
    <property type="protein sequence ID" value="CAK0790649.1"/>
    <property type="molecule type" value="Genomic_DNA"/>
</dbReference>
<feature type="non-terminal residue" evidence="2">
    <location>
        <position position="196"/>
    </location>
</feature>
<evidence type="ECO:0000313" key="2">
    <source>
        <dbReference type="EMBL" id="CAK0790649.1"/>
    </source>
</evidence>